<gene>
    <name evidence="2" type="ORF">ERS852473_00466</name>
</gene>
<name>A0ABM9UNN4_SARVE</name>
<accession>A0ABM9UNN4</accession>
<keyword evidence="3" id="KW-1185">Reference proteome</keyword>
<sequence>MTEIYENIVVAVFVGGLVAAYIANTIRLRKMGE</sequence>
<keyword evidence="1" id="KW-1133">Transmembrane helix</keyword>
<comment type="caution">
    <text evidence="2">The sequence shown here is derived from an EMBL/GenBank/DDBJ whole genome shotgun (WGS) entry which is preliminary data.</text>
</comment>
<keyword evidence="1" id="KW-0472">Membrane</keyword>
<keyword evidence="1" id="KW-0812">Transmembrane</keyword>
<evidence type="ECO:0000313" key="3">
    <source>
        <dbReference type="Proteomes" id="UP000095488"/>
    </source>
</evidence>
<evidence type="ECO:0000313" key="2">
    <source>
        <dbReference type="EMBL" id="CUN53647.1"/>
    </source>
</evidence>
<dbReference type="Proteomes" id="UP000095488">
    <property type="component" value="Unassembled WGS sequence"/>
</dbReference>
<proteinExistence type="predicted"/>
<evidence type="ECO:0000256" key="1">
    <source>
        <dbReference type="SAM" id="Phobius"/>
    </source>
</evidence>
<reference evidence="2 3" key="1">
    <citation type="submission" date="2015-09" db="EMBL/GenBank/DDBJ databases">
        <authorList>
            <consortium name="Pathogen Informatics"/>
        </authorList>
    </citation>
    <scope>NUCLEOTIDE SEQUENCE [LARGE SCALE GENOMIC DNA]</scope>
    <source>
        <strain evidence="2 3">2789STDY5834858</strain>
    </source>
</reference>
<feature type="transmembrane region" description="Helical" evidence="1">
    <location>
        <begin position="6"/>
        <end position="23"/>
    </location>
</feature>
<protein>
    <submittedName>
        <fullName evidence="2">Uncharacterized protein</fullName>
    </submittedName>
</protein>
<dbReference type="EMBL" id="CYZR01000001">
    <property type="protein sequence ID" value="CUN53647.1"/>
    <property type="molecule type" value="Genomic_DNA"/>
</dbReference>
<organism evidence="2 3">
    <name type="scientific">Sarcina ventriculi</name>
    <name type="common">Clostridium ventriculi</name>
    <dbReference type="NCBI Taxonomy" id="1267"/>
    <lineage>
        <taxon>Bacteria</taxon>
        <taxon>Bacillati</taxon>
        <taxon>Bacillota</taxon>
        <taxon>Clostridia</taxon>
        <taxon>Eubacteriales</taxon>
        <taxon>Clostridiaceae</taxon>
        <taxon>Sarcina</taxon>
    </lineage>
</organism>